<keyword evidence="1" id="KW-0812">Transmembrane</keyword>
<evidence type="ECO:0000256" key="1">
    <source>
        <dbReference type="SAM" id="Phobius"/>
    </source>
</evidence>
<keyword evidence="1" id="KW-0472">Membrane</keyword>
<feature type="transmembrane region" description="Helical" evidence="1">
    <location>
        <begin position="41"/>
        <end position="62"/>
    </location>
</feature>
<keyword evidence="3" id="KW-1185">Reference proteome</keyword>
<reference evidence="2 3" key="1">
    <citation type="submission" date="2024-08" db="EMBL/GenBank/DDBJ databases">
        <authorList>
            <person name="Cucini C."/>
            <person name="Frati F."/>
        </authorList>
    </citation>
    <scope>NUCLEOTIDE SEQUENCE [LARGE SCALE GENOMIC DNA]</scope>
</reference>
<dbReference type="Proteomes" id="UP001642540">
    <property type="component" value="Unassembled WGS sequence"/>
</dbReference>
<feature type="transmembrane region" description="Helical" evidence="1">
    <location>
        <begin position="74"/>
        <end position="97"/>
    </location>
</feature>
<evidence type="ECO:0008006" key="4">
    <source>
        <dbReference type="Google" id="ProtNLM"/>
    </source>
</evidence>
<protein>
    <recommendedName>
        <fullName evidence="4">MARVEL domain-containing protein</fullName>
    </recommendedName>
</protein>
<evidence type="ECO:0000313" key="2">
    <source>
        <dbReference type="EMBL" id="CAL8110248.1"/>
    </source>
</evidence>
<feature type="transmembrane region" description="Helical" evidence="1">
    <location>
        <begin position="109"/>
        <end position="129"/>
    </location>
</feature>
<name>A0ABP1QQZ3_9HEXA</name>
<keyword evidence="1" id="KW-1133">Transmembrane helix</keyword>
<dbReference type="EMBL" id="CAXLJM020000043">
    <property type="protein sequence ID" value="CAL8110248.1"/>
    <property type="molecule type" value="Genomic_DNA"/>
</dbReference>
<comment type="caution">
    <text evidence="2">The sequence shown here is derived from an EMBL/GenBank/DDBJ whole genome shotgun (WGS) entry which is preliminary data.</text>
</comment>
<sequence>MCYCGCSNQATALAIAVFQLICAIAHIVLLSLNYYAFSWEFATLVFSSGFTIFMALVLAAGASNRNSYLLRIWLGWEGFIILFSIIMVLGTLVSSFLGYTFLFEYHSNFFGFGLAMVFHCFFVFGVFNLNEELRIERNNDLFMKKEGKPKEPQQPQLEVPNGKVDWGTIV</sequence>
<proteinExistence type="predicted"/>
<accession>A0ABP1QQZ3</accession>
<evidence type="ECO:0000313" key="3">
    <source>
        <dbReference type="Proteomes" id="UP001642540"/>
    </source>
</evidence>
<organism evidence="2 3">
    <name type="scientific">Orchesella dallaii</name>
    <dbReference type="NCBI Taxonomy" id="48710"/>
    <lineage>
        <taxon>Eukaryota</taxon>
        <taxon>Metazoa</taxon>
        <taxon>Ecdysozoa</taxon>
        <taxon>Arthropoda</taxon>
        <taxon>Hexapoda</taxon>
        <taxon>Collembola</taxon>
        <taxon>Entomobryomorpha</taxon>
        <taxon>Entomobryoidea</taxon>
        <taxon>Orchesellidae</taxon>
        <taxon>Orchesellinae</taxon>
        <taxon>Orchesella</taxon>
    </lineage>
</organism>
<feature type="transmembrane region" description="Helical" evidence="1">
    <location>
        <begin position="12"/>
        <end position="35"/>
    </location>
</feature>
<gene>
    <name evidence="2" type="ORF">ODALV1_LOCUS14082</name>
</gene>